<protein>
    <submittedName>
        <fullName evidence="1">Uncharacterized protein</fullName>
    </submittedName>
</protein>
<feature type="non-terminal residue" evidence="1">
    <location>
        <position position="1"/>
    </location>
</feature>
<comment type="caution">
    <text evidence="1">The sequence shown here is derived from an EMBL/GenBank/DDBJ whole genome shotgun (WGS) entry which is preliminary data.</text>
</comment>
<evidence type="ECO:0000313" key="1">
    <source>
        <dbReference type="EMBL" id="CAF4313297.1"/>
    </source>
</evidence>
<dbReference type="AlphaFoldDB" id="A0A820IPJ1"/>
<organism evidence="1 2">
    <name type="scientific">Rotaria sordida</name>
    <dbReference type="NCBI Taxonomy" id="392033"/>
    <lineage>
        <taxon>Eukaryota</taxon>
        <taxon>Metazoa</taxon>
        <taxon>Spiralia</taxon>
        <taxon>Gnathifera</taxon>
        <taxon>Rotifera</taxon>
        <taxon>Eurotatoria</taxon>
        <taxon>Bdelloidea</taxon>
        <taxon>Philodinida</taxon>
        <taxon>Philodinidae</taxon>
        <taxon>Rotaria</taxon>
    </lineage>
</organism>
<sequence>IENNIHEFVTDNQSPSARQELVNCLSLPTSYTLEETNASVLLTNDLSTKDEEIEMQPMNNNPMKSSSPTWQIVHMPPDCCPKRISKSFSCCAKCIPKLIQEQWTYLRSLVHRFVEHRFFKWFIIISIIASSTTL</sequence>
<accession>A0A820IPJ1</accession>
<dbReference type="Proteomes" id="UP000663823">
    <property type="component" value="Unassembled WGS sequence"/>
</dbReference>
<name>A0A820IPJ1_9BILA</name>
<proteinExistence type="predicted"/>
<gene>
    <name evidence="1" type="ORF">OTI717_LOCUS42411</name>
</gene>
<dbReference type="EMBL" id="CAJOAX010051026">
    <property type="protein sequence ID" value="CAF4313297.1"/>
    <property type="molecule type" value="Genomic_DNA"/>
</dbReference>
<reference evidence="1" key="1">
    <citation type="submission" date="2021-02" db="EMBL/GenBank/DDBJ databases">
        <authorList>
            <person name="Nowell W R."/>
        </authorList>
    </citation>
    <scope>NUCLEOTIDE SEQUENCE</scope>
</reference>
<evidence type="ECO:0000313" key="2">
    <source>
        <dbReference type="Proteomes" id="UP000663823"/>
    </source>
</evidence>
<feature type="non-terminal residue" evidence="1">
    <location>
        <position position="134"/>
    </location>
</feature>